<evidence type="ECO:0000313" key="2">
    <source>
        <dbReference type="Proteomes" id="UP000550401"/>
    </source>
</evidence>
<dbReference type="EMBL" id="JACGXL010000001">
    <property type="protein sequence ID" value="MBA8886325.1"/>
    <property type="molecule type" value="Genomic_DNA"/>
</dbReference>
<evidence type="ECO:0008006" key="3">
    <source>
        <dbReference type="Google" id="ProtNLM"/>
    </source>
</evidence>
<dbReference type="Proteomes" id="UP000550401">
    <property type="component" value="Unassembled WGS sequence"/>
</dbReference>
<reference evidence="1 2" key="1">
    <citation type="submission" date="2020-07" db="EMBL/GenBank/DDBJ databases">
        <title>Genomic Encyclopedia of Type Strains, Phase IV (KMG-V): Genome sequencing to study the core and pangenomes of soil and plant-associated prokaryotes.</title>
        <authorList>
            <person name="Whitman W."/>
        </authorList>
    </citation>
    <scope>NUCLEOTIDE SEQUENCE [LARGE SCALE GENOMIC DNA]</scope>
    <source>
        <strain evidence="1 2">RH2WT43</strain>
    </source>
</reference>
<sequence>MVGKADAGAPFTWSTPLRHDPDLIDELRRANRELAMSYSVALHAGRRGSFEAAALAIRRCARQLHDVQRIEALRLYPTIARRMVDDPDGAAAVASLRRESNALARHFMRLVEGLFSRARPGMPPASLVDEARGVLQRYLEEKESRLYRFYALTAPVDSDAA</sequence>
<organism evidence="1 2">
    <name type="scientific">Dokdonella fugitiva</name>
    <dbReference type="NCBI Taxonomy" id="328517"/>
    <lineage>
        <taxon>Bacteria</taxon>
        <taxon>Pseudomonadati</taxon>
        <taxon>Pseudomonadota</taxon>
        <taxon>Gammaproteobacteria</taxon>
        <taxon>Lysobacterales</taxon>
        <taxon>Rhodanobacteraceae</taxon>
        <taxon>Dokdonella</taxon>
    </lineage>
</organism>
<proteinExistence type="predicted"/>
<evidence type="ECO:0000313" key="1">
    <source>
        <dbReference type="EMBL" id="MBA8886325.1"/>
    </source>
</evidence>
<dbReference type="AlphaFoldDB" id="A0A839ERE2"/>
<protein>
    <recommendedName>
        <fullName evidence="3">Hemerythrin HHE cation binding domain-containing protein</fullName>
    </recommendedName>
</protein>
<accession>A0A839ERE2</accession>
<name>A0A839ERE2_9GAMM</name>
<dbReference type="RefSeq" id="WP_182529415.1">
    <property type="nucleotide sequence ID" value="NZ_JACGXL010000001.1"/>
</dbReference>
<keyword evidence="2" id="KW-1185">Reference proteome</keyword>
<gene>
    <name evidence="1" type="ORF">FHW12_000516</name>
</gene>
<comment type="caution">
    <text evidence="1">The sequence shown here is derived from an EMBL/GenBank/DDBJ whole genome shotgun (WGS) entry which is preliminary data.</text>
</comment>